<dbReference type="EMBL" id="CP048654">
    <property type="protein sequence ID" value="QOW42184.1"/>
    <property type="molecule type" value="Genomic_DNA"/>
</dbReference>
<evidence type="ECO:0000313" key="4">
    <source>
        <dbReference type="Proteomes" id="UP000503440"/>
    </source>
</evidence>
<reference evidence="2 4" key="1">
    <citation type="submission" date="2019-09" db="EMBL/GenBank/DDBJ databases">
        <title>Non-baumannii Acinetobacter spp. carrying blaNDM-1 isolated in China.</title>
        <authorList>
            <person name="Cui C."/>
            <person name="Chen C."/>
            <person name="Sun J."/>
            <person name="Liu Y."/>
        </authorList>
    </citation>
    <scope>NUCLEOTIDE SEQUENCE [LARGE SCALE GENOMIC DNA]</scope>
    <source>
        <strain evidence="2 4">B18</strain>
    </source>
</reference>
<dbReference type="Proteomes" id="UP000593812">
    <property type="component" value="Chromosome"/>
</dbReference>
<feature type="transmembrane region" description="Helical" evidence="1">
    <location>
        <begin position="57"/>
        <end position="76"/>
    </location>
</feature>
<keyword evidence="1" id="KW-0472">Membrane</keyword>
<evidence type="ECO:0000313" key="3">
    <source>
        <dbReference type="EMBL" id="QOW42184.1"/>
    </source>
</evidence>
<keyword evidence="1" id="KW-0812">Transmembrane</keyword>
<dbReference type="Proteomes" id="UP000503440">
    <property type="component" value="Chromosome"/>
</dbReference>
<organism evidence="3 5">
    <name type="scientific">Acinetobacter indicus</name>
    <dbReference type="NCBI Taxonomy" id="756892"/>
    <lineage>
        <taxon>Bacteria</taxon>
        <taxon>Pseudomonadati</taxon>
        <taxon>Pseudomonadota</taxon>
        <taxon>Gammaproteobacteria</taxon>
        <taxon>Moraxellales</taxon>
        <taxon>Moraxellaceae</taxon>
        <taxon>Acinetobacter</taxon>
    </lineage>
</organism>
<keyword evidence="1" id="KW-1133">Transmembrane helix</keyword>
<evidence type="ECO:0000313" key="5">
    <source>
        <dbReference type="Proteomes" id="UP000593812"/>
    </source>
</evidence>
<feature type="transmembrane region" description="Helical" evidence="1">
    <location>
        <begin position="20"/>
        <end position="45"/>
    </location>
</feature>
<protein>
    <submittedName>
        <fullName evidence="3">Uncharacterized protein</fullName>
    </submittedName>
</protein>
<reference evidence="3 5" key="2">
    <citation type="submission" date="2020-02" db="EMBL/GenBank/DDBJ databases">
        <title>Tigecycline-resistant Acinetobacter species from pigs and migratory birds.</title>
        <authorList>
            <person name="Chen C."/>
            <person name="Sun J."/>
            <person name="Liao X.-P."/>
            <person name="Liu Y.-H."/>
        </authorList>
    </citation>
    <scope>NUCLEOTIDE SEQUENCE [LARGE SCALE GENOMIC DNA]</scope>
    <source>
        <strain evidence="3 5">C15_T</strain>
    </source>
</reference>
<evidence type="ECO:0000313" key="2">
    <source>
        <dbReference type="EMBL" id="QIC70989.1"/>
    </source>
</evidence>
<dbReference type="RefSeq" id="WP_016659841.1">
    <property type="nucleotide sequence ID" value="NZ_CAXNYR010000026.1"/>
</dbReference>
<evidence type="ECO:0000256" key="1">
    <source>
        <dbReference type="SAM" id="Phobius"/>
    </source>
</evidence>
<dbReference type="AlphaFoldDB" id="A0A7H8VBT4"/>
<proteinExistence type="predicted"/>
<name>A0A7H8VBT4_9GAMM</name>
<gene>
    <name evidence="2" type="ORF">FSC09_11510</name>
    <name evidence="3" type="ORF">G0027_04545</name>
</gene>
<sequence>MSNSQAADSYTQLPVKAHLLAGWPLLLVLFGGAIGVVYAVLAYMLNIKIYQSTLSKLNKVLANLLCGMSALSGWWFSAQLIQGQLF</sequence>
<dbReference type="EMBL" id="CP044455">
    <property type="protein sequence ID" value="QIC70989.1"/>
    <property type="molecule type" value="Genomic_DNA"/>
</dbReference>
<accession>A0A7H8VBT4</accession>